<dbReference type="PROSITE" id="PS00211">
    <property type="entry name" value="ABC_TRANSPORTER_1"/>
    <property type="match status" value="1"/>
</dbReference>
<dbReference type="GO" id="GO:0016887">
    <property type="term" value="F:ATP hydrolysis activity"/>
    <property type="evidence" value="ECO:0007669"/>
    <property type="project" value="InterPro"/>
</dbReference>
<keyword evidence="6" id="KW-1185">Reference proteome</keyword>
<dbReference type="RefSeq" id="WP_091396431.1">
    <property type="nucleotide sequence ID" value="NZ_FNQY01000008.1"/>
</dbReference>
<dbReference type="OrthoDB" id="9802264at2"/>
<dbReference type="InterPro" id="IPR017871">
    <property type="entry name" value="ABC_transporter-like_CS"/>
</dbReference>
<dbReference type="PANTHER" id="PTHR42781:SF4">
    <property type="entry name" value="SPERMIDINE_PUTRESCINE IMPORT ATP-BINDING PROTEIN POTA"/>
    <property type="match status" value="1"/>
</dbReference>
<dbReference type="Pfam" id="PF00005">
    <property type="entry name" value="ABC_tran"/>
    <property type="match status" value="1"/>
</dbReference>
<dbReference type="EMBL" id="FNQY01000008">
    <property type="protein sequence ID" value="SEA09305.1"/>
    <property type="molecule type" value="Genomic_DNA"/>
</dbReference>
<dbReference type="Proteomes" id="UP000199041">
    <property type="component" value="Unassembled WGS sequence"/>
</dbReference>
<evidence type="ECO:0000256" key="1">
    <source>
        <dbReference type="ARBA" id="ARBA00022448"/>
    </source>
</evidence>
<dbReference type="InterPro" id="IPR003593">
    <property type="entry name" value="AAA+_ATPase"/>
</dbReference>
<dbReference type="InterPro" id="IPR050093">
    <property type="entry name" value="ABC_SmlMolc_Importer"/>
</dbReference>
<dbReference type="PROSITE" id="PS50893">
    <property type="entry name" value="ABC_TRANSPORTER_2"/>
    <property type="match status" value="1"/>
</dbReference>
<keyword evidence="2" id="KW-0547">Nucleotide-binding</keyword>
<reference evidence="5 6" key="1">
    <citation type="submission" date="2016-10" db="EMBL/GenBank/DDBJ databases">
        <authorList>
            <person name="de Groot N.N."/>
        </authorList>
    </citation>
    <scope>NUCLEOTIDE SEQUENCE [LARGE SCALE GENOMIC DNA]</scope>
    <source>
        <strain evidence="5 6">Vu-144</strain>
    </source>
</reference>
<protein>
    <submittedName>
        <fullName evidence="5">Molybdate transport system ATP-binding protein</fullName>
    </submittedName>
</protein>
<organism evidence="5 6">
    <name type="scientific">Arachidicoccus rhizosphaerae</name>
    <dbReference type="NCBI Taxonomy" id="551991"/>
    <lineage>
        <taxon>Bacteria</taxon>
        <taxon>Pseudomonadati</taxon>
        <taxon>Bacteroidota</taxon>
        <taxon>Chitinophagia</taxon>
        <taxon>Chitinophagales</taxon>
        <taxon>Chitinophagaceae</taxon>
        <taxon>Arachidicoccus</taxon>
    </lineage>
</organism>
<dbReference type="Gene3D" id="3.40.50.300">
    <property type="entry name" value="P-loop containing nucleotide triphosphate hydrolases"/>
    <property type="match status" value="1"/>
</dbReference>
<keyword evidence="3 5" id="KW-0067">ATP-binding</keyword>
<gene>
    <name evidence="5" type="ORF">SAMN05192529_1083</name>
</gene>
<dbReference type="InterPro" id="IPR027417">
    <property type="entry name" value="P-loop_NTPase"/>
</dbReference>
<dbReference type="GO" id="GO:0005524">
    <property type="term" value="F:ATP binding"/>
    <property type="evidence" value="ECO:0007669"/>
    <property type="project" value="UniProtKB-KW"/>
</dbReference>
<sequence>MIEIAIEKNLRISETVHKLSSALSILPGEKVILYGKSGSGKTSLLKMIAGLIRPDTGSIMVAGEPWFNHSAKINIPIQERNIGFVFQDLALFPHMTVMQHLIYASGKQKDYRYLEDLLNLTDLKSFILQKPGQLSGGQQQRLAIIRALARKPKILMLDEPFAALDSNLKSDLRRELSILQKKQNFTLFLASHDKEDMDGFAHKYIEIREGKAIPKAHGFDRYSAAPSVSNKVDLTIGRSSHITEERISYFGTVEKIQRMENGVLFFIELGDQSLKIPVDTTTAKQFKPGDPINISSQNGQILLLPVF</sequence>
<dbReference type="AlphaFoldDB" id="A0A1H3YCH0"/>
<dbReference type="STRING" id="551991.SAMN05192529_1083"/>
<dbReference type="SMART" id="SM00382">
    <property type="entry name" value="AAA"/>
    <property type="match status" value="1"/>
</dbReference>
<proteinExistence type="predicted"/>
<dbReference type="PANTHER" id="PTHR42781">
    <property type="entry name" value="SPERMIDINE/PUTRESCINE IMPORT ATP-BINDING PROTEIN POTA"/>
    <property type="match status" value="1"/>
</dbReference>
<feature type="domain" description="ABC transporter" evidence="4">
    <location>
        <begin position="1"/>
        <end position="234"/>
    </location>
</feature>
<evidence type="ECO:0000256" key="2">
    <source>
        <dbReference type="ARBA" id="ARBA00022741"/>
    </source>
</evidence>
<accession>A0A1H3YCH0</accession>
<evidence type="ECO:0000256" key="3">
    <source>
        <dbReference type="ARBA" id="ARBA00022840"/>
    </source>
</evidence>
<keyword evidence="1" id="KW-0813">Transport</keyword>
<evidence type="ECO:0000313" key="5">
    <source>
        <dbReference type="EMBL" id="SEA09305.1"/>
    </source>
</evidence>
<name>A0A1H3YCH0_9BACT</name>
<evidence type="ECO:0000259" key="4">
    <source>
        <dbReference type="PROSITE" id="PS50893"/>
    </source>
</evidence>
<evidence type="ECO:0000313" key="6">
    <source>
        <dbReference type="Proteomes" id="UP000199041"/>
    </source>
</evidence>
<dbReference type="SUPFAM" id="SSF52540">
    <property type="entry name" value="P-loop containing nucleoside triphosphate hydrolases"/>
    <property type="match status" value="1"/>
</dbReference>
<dbReference type="InterPro" id="IPR003439">
    <property type="entry name" value="ABC_transporter-like_ATP-bd"/>
</dbReference>